<evidence type="ECO:0000313" key="2">
    <source>
        <dbReference type="Proteomes" id="UP001168821"/>
    </source>
</evidence>
<accession>A0AA38IL37</accession>
<dbReference type="Proteomes" id="UP001168821">
    <property type="component" value="Unassembled WGS sequence"/>
</dbReference>
<comment type="caution">
    <text evidence="1">The sequence shown here is derived from an EMBL/GenBank/DDBJ whole genome shotgun (WGS) entry which is preliminary data.</text>
</comment>
<protein>
    <submittedName>
        <fullName evidence="1">Uncharacterized protein</fullName>
    </submittedName>
</protein>
<proteinExistence type="predicted"/>
<name>A0AA38IL37_9CUCU</name>
<sequence length="88" mass="9944">MVLFQTSNAKGHANIIIRSFATTNLKTGLAHTHTIYWVTHAFLYTHEWAEKLSCRSLWAHSPQSAKRQLVQKGVLTILTELEIVCALP</sequence>
<keyword evidence="2" id="KW-1185">Reference proteome</keyword>
<reference evidence="1" key="1">
    <citation type="journal article" date="2023" name="G3 (Bethesda)">
        <title>Whole genome assemblies of Zophobas morio and Tenebrio molitor.</title>
        <authorList>
            <person name="Kaur S."/>
            <person name="Stinson S.A."/>
            <person name="diCenzo G.C."/>
        </authorList>
    </citation>
    <scope>NUCLEOTIDE SEQUENCE</scope>
    <source>
        <strain evidence="1">QUZm001</strain>
    </source>
</reference>
<dbReference type="EMBL" id="JALNTZ010000003">
    <property type="protein sequence ID" value="KAJ3657361.1"/>
    <property type="molecule type" value="Genomic_DNA"/>
</dbReference>
<gene>
    <name evidence="1" type="ORF">Zmor_009171</name>
</gene>
<organism evidence="1 2">
    <name type="scientific">Zophobas morio</name>
    <dbReference type="NCBI Taxonomy" id="2755281"/>
    <lineage>
        <taxon>Eukaryota</taxon>
        <taxon>Metazoa</taxon>
        <taxon>Ecdysozoa</taxon>
        <taxon>Arthropoda</taxon>
        <taxon>Hexapoda</taxon>
        <taxon>Insecta</taxon>
        <taxon>Pterygota</taxon>
        <taxon>Neoptera</taxon>
        <taxon>Endopterygota</taxon>
        <taxon>Coleoptera</taxon>
        <taxon>Polyphaga</taxon>
        <taxon>Cucujiformia</taxon>
        <taxon>Tenebrionidae</taxon>
        <taxon>Zophobas</taxon>
    </lineage>
</organism>
<evidence type="ECO:0000313" key="1">
    <source>
        <dbReference type="EMBL" id="KAJ3657361.1"/>
    </source>
</evidence>
<dbReference type="AlphaFoldDB" id="A0AA38IL37"/>